<organism evidence="3">
    <name type="scientific">Fonticula alba</name>
    <name type="common">Slime mold</name>
    <dbReference type="NCBI Taxonomy" id="691883"/>
    <lineage>
        <taxon>Eukaryota</taxon>
        <taxon>Rotosphaerida</taxon>
        <taxon>Fonticulaceae</taxon>
        <taxon>Fonticula</taxon>
    </lineage>
</organism>
<feature type="region of interest" description="Disordered" evidence="2">
    <location>
        <begin position="1"/>
        <end position="20"/>
    </location>
</feature>
<dbReference type="OrthoDB" id="5132116at2759"/>
<proteinExistence type="inferred from homology"/>
<keyword evidence="4" id="KW-1185">Reference proteome</keyword>
<dbReference type="OMA" id="MWLSRQE"/>
<dbReference type="PANTHER" id="PTHR11937">
    <property type="entry name" value="ACTIN"/>
    <property type="match status" value="1"/>
</dbReference>
<evidence type="ECO:0000256" key="2">
    <source>
        <dbReference type="SAM" id="MobiDB-lite"/>
    </source>
</evidence>
<gene>
    <name evidence="3" type="ORF">H696_00742</name>
</gene>
<dbReference type="InterPro" id="IPR004000">
    <property type="entry name" value="Actin"/>
</dbReference>
<accession>A0A058ZFR5</accession>
<evidence type="ECO:0000256" key="1">
    <source>
        <dbReference type="RuleBase" id="RU000487"/>
    </source>
</evidence>
<dbReference type="CDD" id="cd13395">
    <property type="entry name" value="ASKHA_NBD_Arp4_ACTL6-like"/>
    <property type="match status" value="1"/>
</dbReference>
<dbReference type="GeneID" id="20525467"/>
<evidence type="ECO:0000313" key="3">
    <source>
        <dbReference type="EMBL" id="KCV73199.1"/>
    </source>
</evidence>
<feature type="region of interest" description="Disordered" evidence="2">
    <location>
        <begin position="222"/>
        <end position="244"/>
    </location>
</feature>
<reference evidence="3" key="1">
    <citation type="submission" date="2013-04" db="EMBL/GenBank/DDBJ databases">
        <title>The Genome Sequence of Fonticula alba ATCC 38817.</title>
        <authorList>
            <consortium name="The Broad Institute Genomics Platform"/>
            <person name="Russ C."/>
            <person name="Cuomo C."/>
            <person name="Burger G."/>
            <person name="Gray M.W."/>
            <person name="Holland P.W.H."/>
            <person name="King N."/>
            <person name="Lang F.B.F."/>
            <person name="Roger A.J."/>
            <person name="Ruiz-Trillo I."/>
            <person name="Brown M."/>
            <person name="Walker B."/>
            <person name="Young S."/>
            <person name="Zeng Q."/>
            <person name="Gargeya S."/>
            <person name="Fitzgerald M."/>
            <person name="Haas B."/>
            <person name="Abouelleil A."/>
            <person name="Allen A.W."/>
            <person name="Alvarado L."/>
            <person name="Arachchi H.M."/>
            <person name="Berlin A.M."/>
            <person name="Chapman S.B."/>
            <person name="Gainer-Dewar J."/>
            <person name="Goldberg J."/>
            <person name="Griggs A."/>
            <person name="Gujja S."/>
            <person name="Hansen M."/>
            <person name="Howarth C."/>
            <person name="Imamovic A."/>
            <person name="Ireland A."/>
            <person name="Larimer J."/>
            <person name="McCowan C."/>
            <person name="Murphy C."/>
            <person name="Pearson M."/>
            <person name="Poon T.W."/>
            <person name="Priest M."/>
            <person name="Roberts A."/>
            <person name="Saif S."/>
            <person name="Shea T."/>
            <person name="Sisk P."/>
            <person name="Sykes S."/>
            <person name="Wortman J."/>
            <person name="Nusbaum C."/>
            <person name="Birren B."/>
        </authorList>
    </citation>
    <scope>NUCLEOTIDE SEQUENCE [LARGE SCALE GENOMIC DNA]</scope>
    <source>
        <strain evidence="3">ATCC 38817</strain>
    </source>
</reference>
<name>A0A058ZFR5_FONAL</name>
<dbReference type="InterPro" id="IPR043129">
    <property type="entry name" value="ATPase_NBD"/>
</dbReference>
<dbReference type="SUPFAM" id="SSF53067">
    <property type="entry name" value="Actin-like ATPase domain"/>
    <property type="match status" value="2"/>
</dbReference>
<dbReference type="SMART" id="SM00268">
    <property type="entry name" value="ACTIN"/>
    <property type="match status" value="1"/>
</dbReference>
<dbReference type="RefSeq" id="XP_009492900.1">
    <property type="nucleotide sequence ID" value="XM_009494625.1"/>
</dbReference>
<dbReference type="Gene3D" id="3.30.420.40">
    <property type="match status" value="3"/>
</dbReference>
<protein>
    <submittedName>
        <fullName evidence="3">Uncharacterized protein</fullName>
    </submittedName>
</protein>
<dbReference type="EMBL" id="KB932201">
    <property type="protein sequence ID" value="KCV73199.1"/>
    <property type="molecule type" value="Genomic_DNA"/>
</dbReference>
<dbReference type="Proteomes" id="UP000030693">
    <property type="component" value="Unassembled WGS sequence"/>
</dbReference>
<evidence type="ECO:0000313" key="4">
    <source>
        <dbReference type="Proteomes" id="UP000030693"/>
    </source>
</evidence>
<dbReference type="AlphaFoldDB" id="A0A058ZFR5"/>
<dbReference type="STRING" id="691883.A0A058ZFR5"/>
<dbReference type="Pfam" id="PF00022">
    <property type="entry name" value="Actin"/>
    <property type="match status" value="1"/>
</dbReference>
<dbReference type="eggNOG" id="KOG0679">
    <property type="taxonomic scope" value="Eukaryota"/>
</dbReference>
<dbReference type="PRINTS" id="PR00190">
    <property type="entry name" value="ACTIN"/>
</dbReference>
<sequence>MSSSAPGAPPPTSAVFGGGDDTPAVVLEIGSYATRAGWAGDLSPEANILSSISVNTSDPARASRFVGDHAVFTRRDDAELIQPIRAGAVTNWDDAEAIWSQAFNQLGAVKGEDPLFMIEPSFAPPSFRNTLAEHMFETYSLPAFYVARDAVCAAFASHRATALVVDIGATKTTVTPVLDGIALRKAIAWQPLGGDLLDALALHAVAKREVAFGVAPGEDQAAASAATTGSPQRRTLRPGPNHTITPGYLVLDKRPTNAGQPAQFKTRSFPNTHPSFHSFHQLRVAADWRQSITAVPPSPLPSFSDTSAAGCAARAQAHTSLSVSAHGSQRLYEFPCGFNDLYGGLERAVCGEVLFNPRDILQAYGLPISYPTAGLPPSVSHTPGAESSNYLGLPELIERCLANVDVDNRAALASHIALAGGCSAIDGLASRLSAELGQRLQSFQQPRIIAEASPMDRRNMAWTGGSIVTSLSSFGTKWVSRAEWEESGHVALNRRCV</sequence>
<comment type="similarity">
    <text evidence="1">Belongs to the actin family.</text>
</comment>